<feature type="binding site" evidence="9">
    <location>
        <begin position="368"/>
        <end position="369"/>
    </location>
    <ligand>
        <name>ATP</name>
        <dbReference type="ChEBI" id="CHEBI:30616"/>
    </ligand>
</feature>
<evidence type="ECO:0000256" key="3">
    <source>
        <dbReference type="ARBA" id="ARBA00012737"/>
    </source>
</evidence>
<evidence type="ECO:0000256" key="10">
    <source>
        <dbReference type="PIRSR" id="PIRSR001589-3"/>
    </source>
</evidence>
<dbReference type="InterPro" id="IPR001962">
    <property type="entry name" value="Asn_synthase"/>
</dbReference>
<dbReference type="CDD" id="cd00712">
    <property type="entry name" value="AsnB"/>
    <property type="match status" value="1"/>
</dbReference>
<dbReference type="Pfam" id="PF00733">
    <property type="entry name" value="Asn_synthase"/>
    <property type="match status" value="1"/>
</dbReference>
<evidence type="ECO:0000256" key="4">
    <source>
        <dbReference type="ARBA" id="ARBA00022741"/>
    </source>
</evidence>
<protein>
    <recommendedName>
        <fullName evidence="3">asparagine synthase (glutamine-hydrolyzing)</fullName>
        <ecNumber evidence="3">6.3.5.4</ecNumber>
    </recommendedName>
</protein>
<dbReference type="AlphaFoldDB" id="A0A017T2J5"/>
<keyword evidence="8" id="KW-0028">Amino-acid biosynthesis</keyword>
<evidence type="ECO:0000256" key="1">
    <source>
        <dbReference type="ARBA" id="ARBA00005187"/>
    </source>
</evidence>
<evidence type="ECO:0000256" key="6">
    <source>
        <dbReference type="ARBA" id="ARBA00022962"/>
    </source>
</evidence>
<sequence>MCGIVSILRPAGLHDAEHGDLLRTMRDALAHRGPDDATEEIVDGWAALGFRRLAILDVEGARQPLHDGAGQVACIFNGEIYNFQELRARLQALGHRFTTRGDGEVIVHGYAQWGDAILERLEGMFAFVLVDRARGRVLAARDRAGIKPLFWTEVPGGLLLASEIKALLRHPDVRRVASGPGLDLGLVRMHVPWPLTAFEGIHRLPPGAALIFDRADPSPVVRRFAAIAPAAAAPAATVRAAPDLLDRTERALSLAVSRQMVADVPVGAFLSGGIDSTLLVALMRRHSGARLHTFSIGVARAADDESSVARETASRLDTIHHEIRLDALRFEDLAELPALYDEPFAETSALGVRALSRAAREHVKVVLSGDGGDEVFGGYETYRMVAATDLARRAMPRALADRLGRAALEALTRGASDEHTRRALRLTALVGMDVLPAHRSLLSTLAWCEGARALATTERLSEAVMACAAGPRAAWTPSGRGPAQALAAALRAAIVSDRLERLPGAMLTKVDIASSSASLEVRVPLLDDALVRFADTLPVSALVGPRHGKRITRRVLERVLPNGPAWHRKRGFALPIDAWIRGAQSPLRDLFHTHRRRLQDLTGVDAGAALDDLLRGGQRYSAPTAGMRLLWLATVALWAEQHGVTERSERADLERLVV</sequence>
<evidence type="ECO:0000313" key="13">
    <source>
        <dbReference type="Proteomes" id="UP000019678"/>
    </source>
</evidence>
<dbReference type="InterPro" id="IPR051786">
    <property type="entry name" value="ASN_synthetase/amidase"/>
</dbReference>
<dbReference type="PANTHER" id="PTHR43284">
    <property type="entry name" value="ASPARAGINE SYNTHETASE (GLUTAMINE-HYDROLYZING)"/>
    <property type="match status" value="1"/>
</dbReference>
<evidence type="ECO:0000313" key="12">
    <source>
        <dbReference type="EMBL" id="EYF03212.1"/>
    </source>
</evidence>
<dbReference type="InterPro" id="IPR006426">
    <property type="entry name" value="Asn_synth_AEB"/>
</dbReference>
<dbReference type="EC" id="6.3.5.4" evidence="3"/>
<feature type="binding site" evidence="9">
    <location>
        <position position="296"/>
    </location>
    <ligand>
        <name>ATP</name>
        <dbReference type="ChEBI" id="CHEBI:30616"/>
    </ligand>
</feature>
<gene>
    <name evidence="12" type="ORF">CAP_5716</name>
</gene>
<dbReference type="OrthoDB" id="9763290at2"/>
<dbReference type="PIRSF" id="PIRSF001589">
    <property type="entry name" value="Asn_synthetase_glu-h"/>
    <property type="match status" value="1"/>
</dbReference>
<dbReference type="Pfam" id="PF13537">
    <property type="entry name" value="GATase_7"/>
    <property type="match status" value="1"/>
</dbReference>
<feature type="active site" description="For GATase activity" evidence="8">
    <location>
        <position position="2"/>
    </location>
</feature>
<dbReference type="InterPro" id="IPR017932">
    <property type="entry name" value="GATase_2_dom"/>
</dbReference>
<dbReference type="InterPro" id="IPR029055">
    <property type="entry name" value="Ntn_hydrolases_N"/>
</dbReference>
<comment type="pathway">
    <text evidence="1">Amino-acid biosynthesis; L-asparagine biosynthesis; L-asparagine from L-aspartate (L-Gln route): step 1/1.</text>
</comment>
<dbReference type="STRING" id="1192034.CAP_5716"/>
<reference evidence="12 13" key="1">
    <citation type="submission" date="2013-05" db="EMBL/GenBank/DDBJ databases">
        <title>Genome assembly of Chondromyces apiculatus DSM 436.</title>
        <authorList>
            <person name="Sharma G."/>
            <person name="Khatri I."/>
            <person name="Kaur C."/>
            <person name="Mayilraj S."/>
            <person name="Subramanian S."/>
        </authorList>
    </citation>
    <scope>NUCLEOTIDE SEQUENCE [LARGE SCALE GENOMIC DNA]</scope>
    <source>
        <strain evidence="12 13">DSM 436</strain>
    </source>
</reference>
<dbReference type="GO" id="GO:0005829">
    <property type="term" value="C:cytosol"/>
    <property type="evidence" value="ECO:0007669"/>
    <property type="project" value="TreeGrafter"/>
</dbReference>
<dbReference type="eggNOG" id="COG0367">
    <property type="taxonomic scope" value="Bacteria"/>
</dbReference>
<name>A0A017T2J5_9BACT</name>
<dbReference type="EMBL" id="ASRX01000049">
    <property type="protein sequence ID" value="EYF03212.1"/>
    <property type="molecule type" value="Genomic_DNA"/>
</dbReference>
<proteinExistence type="inferred from homology"/>
<comment type="catalytic activity">
    <reaction evidence="7">
        <text>L-aspartate + L-glutamine + ATP + H2O = L-asparagine + L-glutamate + AMP + diphosphate + H(+)</text>
        <dbReference type="Rhea" id="RHEA:12228"/>
        <dbReference type="ChEBI" id="CHEBI:15377"/>
        <dbReference type="ChEBI" id="CHEBI:15378"/>
        <dbReference type="ChEBI" id="CHEBI:29985"/>
        <dbReference type="ChEBI" id="CHEBI:29991"/>
        <dbReference type="ChEBI" id="CHEBI:30616"/>
        <dbReference type="ChEBI" id="CHEBI:33019"/>
        <dbReference type="ChEBI" id="CHEBI:58048"/>
        <dbReference type="ChEBI" id="CHEBI:58359"/>
        <dbReference type="ChEBI" id="CHEBI:456215"/>
        <dbReference type="EC" id="6.3.5.4"/>
    </reaction>
</comment>
<evidence type="ECO:0000256" key="9">
    <source>
        <dbReference type="PIRSR" id="PIRSR001589-2"/>
    </source>
</evidence>
<organism evidence="12 13">
    <name type="scientific">Chondromyces apiculatus DSM 436</name>
    <dbReference type="NCBI Taxonomy" id="1192034"/>
    <lineage>
        <taxon>Bacteria</taxon>
        <taxon>Pseudomonadati</taxon>
        <taxon>Myxococcota</taxon>
        <taxon>Polyangia</taxon>
        <taxon>Polyangiales</taxon>
        <taxon>Polyangiaceae</taxon>
        <taxon>Chondromyces</taxon>
    </lineage>
</organism>
<dbReference type="GO" id="GO:0004066">
    <property type="term" value="F:asparagine synthase (glutamine-hydrolyzing) activity"/>
    <property type="evidence" value="ECO:0007669"/>
    <property type="project" value="UniProtKB-EC"/>
</dbReference>
<dbReference type="InterPro" id="IPR014729">
    <property type="entry name" value="Rossmann-like_a/b/a_fold"/>
</dbReference>
<comment type="caution">
    <text evidence="12">The sequence shown here is derived from an EMBL/GenBank/DDBJ whole genome shotgun (WGS) entry which is preliminary data.</text>
</comment>
<dbReference type="CDD" id="cd01991">
    <property type="entry name" value="Asn_synthase_B_C"/>
    <property type="match status" value="1"/>
</dbReference>
<evidence type="ECO:0000256" key="7">
    <source>
        <dbReference type="ARBA" id="ARBA00048741"/>
    </source>
</evidence>
<keyword evidence="6 8" id="KW-0315">Glutamine amidotransferase</keyword>
<dbReference type="SUPFAM" id="SSF52402">
    <property type="entry name" value="Adenine nucleotide alpha hydrolases-like"/>
    <property type="match status" value="1"/>
</dbReference>
<dbReference type="GO" id="GO:0005524">
    <property type="term" value="F:ATP binding"/>
    <property type="evidence" value="ECO:0007669"/>
    <property type="project" value="UniProtKB-KW"/>
</dbReference>
<feature type="site" description="Important for beta-aspartyl-AMP intermediate formation" evidence="10">
    <location>
        <position position="370"/>
    </location>
</feature>
<keyword evidence="8" id="KW-0061">Asparagine biosynthesis</keyword>
<evidence type="ECO:0000259" key="11">
    <source>
        <dbReference type="PROSITE" id="PS51278"/>
    </source>
</evidence>
<dbReference type="RefSeq" id="WP_052376048.1">
    <property type="nucleotide sequence ID" value="NZ_ASRX01000049.1"/>
</dbReference>
<keyword evidence="13" id="KW-1185">Reference proteome</keyword>
<dbReference type="PROSITE" id="PS51278">
    <property type="entry name" value="GATASE_TYPE_2"/>
    <property type="match status" value="1"/>
</dbReference>
<dbReference type="NCBIfam" id="TIGR01536">
    <property type="entry name" value="asn_synth_AEB"/>
    <property type="match status" value="1"/>
</dbReference>
<comment type="similarity">
    <text evidence="2">Belongs to the asparagine synthetase family.</text>
</comment>
<accession>A0A017T2J5</accession>
<dbReference type="Gene3D" id="3.60.20.10">
    <property type="entry name" value="Glutamine Phosphoribosylpyrophosphate, subunit 1, domain 1"/>
    <property type="match status" value="1"/>
</dbReference>
<dbReference type="Proteomes" id="UP000019678">
    <property type="component" value="Unassembled WGS sequence"/>
</dbReference>
<dbReference type="PANTHER" id="PTHR43284:SF1">
    <property type="entry name" value="ASPARAGINE SYNTHETASE"/>
    <property type="match status" value="1"/>
</dbReference>
<dbReference type="SUPFAM" id="SSF56235">
    <property type="entry name" value="N-terminal nucleophile aminohydrolases (Ntn hydrolases)"/>
    <property type="match status" value="1"/>
</dbReference>
<dbReference type="Gene3D" id="3.40.50.620">
    <property type="entry name" value="HUPs"/>
    <property type="match status" value="2"/>
</dbReference>
<dbReference type="GO" id="GO:0006529">
    <property type="term" value="P:asparagine biosynthetic process"/>
    <property type="evidence" value="ECO:0007669"/>
    <property type="project" value="UniProtKB-KW"/>
</dbReference>
<evidence type="ECO:0000256" key="8">
    <source>
        <dbReference type="PIRSR" id="PIRSR001589-1"/>
    </source>
</evidence>
<feature type="binding site" evidence="9">
    <location>
        <position position="102"/>
    </location>
    <ligand>
        <name>L-glutamine</name>
        <dbReference type="ChEBI" id="CHEBI:58359"/>
    </ligand>
</feature>
<dbReference type="InterPro" id="IPR033738">
    <property type="entry name" value="AsnB_N"/>
</dbReference>
<keyword evidence="4 9" id="KW-0547">Nucleotide-binding</keyword>
<evidence type="ECO:0000256" key="5">
    <source>
        <dbReference type="ARBA" id="ARBA00022840"/>
    </source>
</evidence>
<keyword evidence="5 9" id="KW-0067">ATP-binding</keyword>
<evidence type="ECO:0000256" key="2">
    <source>
        <dbReference type="ARBA" id="ARBA00005752"/>
    </source>
</evidence>
<feature type="domain" description="Glutamine amidotransferase type-2" evidence="11">
    <location>
        <begin position="2"/>
        <end position="215"/>
    </location>
</feature>